<dbReference type="AlphaFoldDB" id="A0A9P4MKK9"/>
<feature type="domain" description="Prokaryotic-type class I peptide chain release factors" evidence="2">
    <location>
        <begin position="64"/>
        <end position="196"/>
    </location>
</feature>
<gene>
    <name evidence="3" type="ORF">K461DRAFT_184686</name>
</gene>
<dbReference type="GO" id="GO:0016150">
    <property type="term" value="F:translation release factor activity, codon nonspecific"/>
    <property type="evidence" value="ECO:0007669"/>
    <property type="project" value="TreeGrafter"/>
</dbReference>
<name>A0A9P4MKK9_9PEZI</name>
<proteinExistence type="predicted"/>
<evidence type="ECO:0000313" key="3">
    <source>
        <dbReference type="EMBL" id="KAF2150896.1"/>
    </source>
</evidence>
<accession>A0A9P4MKK9</accession>
<feature type="compositionally biased region" description="Basic residues" evidence="1">
    <location>
        <begin position="184"/>
        <end position="204"/>
    </location>
</feature>
<evidence type="ECO:0000256" key="1">
    <source>
        <dbReference type="SAM" id="MobiDB-lite"/>
    </source>
</evidence>
<dbReference type="Pfam" id="PF00472">
    <property type="entry name" value="RF-1"/>
    <property type="match status" value="1"/>
</dbReference>
<feature type="region of interest" description="Disordered" evidence="1">
    <location>
        <begin position="156"/>
        <end position="204"/>
    </location>
</feature>
<dbReference type="GO" id="GO:0070126">
    <property type="term" value="P:mitochondrial translational termination"/>
    <property type="evidence" value="ECO:0007669"/>
    <property type="project" value="TreeGrafter"/>
</dbReference>
<dbReference type="GO" id="GO:0004045">
    <property type="term" value="F:peptidyl-tRNA hydrolase activity"/>
    <property type="evidence" value="ECO:0007669"/>
    <property type="project" value="TreeGrafter"/>
</dbReference>
<sequence>MSWHRHSSSTTPPSCHLQSSVMFRSFARISALPRLRCARFSSQSTKDEEIQQARTWLAQFDAETIPKNICEFSFSRSSGPGGQNVNKVNSKATLKVPLSSLRPVIPKLLWSTIATSRYCSDRGQELVIQSDDSRKQQENVQKCLLKLNDLIAQAGRDNVPGETSDAQRSRVKNLQKASNESRLKNKKFHSDKKSSRRSSGRPDY</sequence>
<dbReference type="OrthoDB" id="270639at2759"/>
<dbReference type="GO" id="GO:0005762">
    <property type="term" value="C:mitochondrial large ribosomal subunit"/>
    <property type="evidence" value="ECO:0007669"/>
    <property type="project" value="TreeGrafter"/>
</dbReference>
<evidence type="ECO:0000259" key="2">
    <source>
        <dbReference type="Pfam" id="PF00472"/>
    </source>
</evidence>
<reference evidence="3" key="1">
    <citation type="journal article" date="2020" name="Stud. Mycol.">
        <title>101 Dothideomycetes genomes: a test case for predicting lifestyles and emergence of pathogens.</title>
        <authorList>
            <person name="Haridas S."/>
            <person name="Albert R."/>
            <person name="Binder M."/>
            <person name="Bloem J."/>
            <person name="Labutti K."/>
            <person name="Salamov A."/>
            <person name="Andreopoulos B."/>
            <person name="Baker S."/>
            <person name="Barry K."/>
            <person name="Bills G."/>
            <person name="Bluhm B."/>
            <person name="Cannon C."/>
            <person name="Castanera R."/>
            <person name="Culley D."/>
            <person name="Daum C."/>
            <person name="Ezra D."/>
            <person name="Gonzalez J."/>
            <person name="Henrissat B."/>
            <person name="Kuo A."/>
            <person name="Liang C."/>
            <person name="Lipzen A."/>
            <person name="Lutzoni F."/>
            <person name="Magnuson J."/>
            <person name="Mondo S."/>
            <person name="Nolan M."/>
            <person name="Ohm R."/>
            <person name="Pangilinan J."/>
            <person name="Park H.-J."/>
            <person name="Ramirez L."/>
            <person name="Alfaro M."/>
            <person name="Sun H."/>
            <person name="Tritt A."/>
            <person name="Yoshinaga Y."/>
            <person name="Zwiers L.-H."/>
            <person name="Turgeon B."/>
            <person name="Goodwin S."/>
            <person name="Spatafora J."/>
            <person name="Crous P."/>
            <person name="Grigoriev I."/>
        </authorList>
    </citation>
    <scope>NUCLEOTIDE SEQUENCE</scope>
    <source>
        <strain evidence="3">CBS 260.36</strain>
    </source>
</reference>
<dbReference type="Proteomes" id="UP000799439">
    <property type="component" value="Unassembled WGS sequence"/>
</dbReference>
<protein>
    <recommendedName>
        <fullName evidence="2">Prokaryotic-type class I peptide chain release factors domain-containing protein</fullName>
    </recommendedName>
</protein>
<dbReference type="PANTHER" id="PTHR11075">
    <property type="entry name" value="PEPTIDE CHAIN RELEASE FACTOR"/>
    <property type="match status" value="1"/>
</dbReference>
<dbReference type="EMBL" id="ML996089">
    <property type="protein sequence ID" value="KAF2150896.1"/>
    <property type="molecule type" value="Genomic_DNA"/>
</dbReference>
<dbReference type="SUPFAM" id="SSF110916">
    <property type="entry name" value="Peptidyl-tRNA hydrolase domain-like"/>
    <property type="match status" value="1"/>
</dbReference>
<organism evidence="3 4">
    <name type="scientific">Myriangium duriaei CBS 260.36</name>
    <dbReference type="NCBI Taxonomy" id="1168546"/>
    <lineage>
        <taxon>Eukaryota</taxon>
        <taxon>Fungi</taxon>
        <taxon>Dikarya</taxon>
        <taxon>Ascomycota</taxon>
        <taxon>Pezizomycotina</taxon>
        <taxon>Dothideomycetes</taxon>
        <taxon>Dothideomycetidae</taxon>
        <taxon>Myriangiales</taxon>
        <taxon>Myriangiaceae</taxon>
        <taxon>Myriangium</taxon>
    </lineage>
</organism>
<dbReference type="InterPro" id="IPR000352">
    <property type="entry name" value="Pep_chain_release_fac_I"/>
</dbReference>
<comment type="caution">
    <text evidence="3">The sequence shown here is derived from an EMBL/GenBank/DDBJ whole genome shotgun (WGS) entry which is preliminary data.</text>
</comment>
<evidence type="ECO:0000313" key="4">
    <source>
        <dbReference type="Proteomes" id="UP000799439"/>
    </source>
</evidence>
<keyword evidence="4" id="KW-1185">Reference proteome</keyword>
<dbReference type="InterPro" id="IPR052104">
    <property type="entry name" value="Mito_Release_Factor_mL62"/>
</dbReference>
<dbReference type="Gene3D" id="3.30.160.20">
    <property type="match status" value="1"/>
</dbReference>
<dbReference type="PANTHER" id="PTHR11075:SF54">
    <property type="entry name" value="LARGE RIBOSOMAL SUBUNIT PROTEIN ML62"/>
    <property type="match status" value="1"/>
</dbReference>